<dbReference type="InterPro" id="IPR029045">
    <property type="entry name" value="ClpP/crotonase-like_dom_sf"/>
</dbReference>
<name>A0A7U4SS01_9BURK</name>
<accession>A0A7U4SS01</accession>
<reference evidence="1 2" key="1">
    <citation type="submission" date="2020-12" db="EMBL/GenBank/DDBJ databases">
        <title>FDA dAtabase for Regulatory Grade micrObial Sequences (FDA-ARGOS): Supporting development and validation of Infectious Disease Dx tests.</title>
        <authorList>
            <person name="Nelson B."/>
            <person name="Plummer A."/>
            <person name="Tallon L."/>
            <person name="Sadzewicz L."/>
            <person name="Zhao X."/>
            <person name="Boylan J."/>
            <person name="Ott S."/>
            <person name="Bowen H."/>
            <person name="Vavikolanu K."/>
            <person name="Mehta A."/>
            <person name="Aluvathingal J."/>
            <person name="Nadendla S."/>
            <person name="Myers T."/>
            <person name="Yan Y."/>
            <person name="Sichtig H."/>
        </authorList>
    </citation>
    <scope>NUCLEOTIDE SEQUENCE [LARGE SCALE GENOMIC DNA]</scope>
    <source>
        <strain evidence="1 2">FDAARGOS_899</strain>
    </source>
</reference>
<accession>A0A7T2WWY6</accession>
<dbReference type="Proteomes" id="UP000594943">
    <property type="component" value="Chromosome 1"/>
</dbReference>
<dbReference type="EMBL" id="CP065686">
    <property type="protein sequence ID" value="QPS42475.1"/>
    <property type="molecule type" value="Genomic_DNA"/>
</dbReference>
<protein>
    <submittedName>
        <fullName evidence="1">DpgD protein</fullName>
    </submittedName>
</protein>
<organism evidence="1 2">
    <name type="scientific">Burkholderia humptydooensis</name>
    <dbReference type="NCBI Taxonomy" id="430531"/>
    <lineage>
        <taxon>Bacteria</taxon>
        <taxon>Pseudomonadati</taxon>
        <taxon>Pseudomonadota</taxon>
        <taxon>Betaproteobacteria</taxon>
        <taxon>Burkholderiales</taxon>
        <taxon>Burkholderiaceae</taxon>
        <taxon>Burkholderia</taxon>
        <taxon>pseudomallei group</taxon>
    </lineage>
</organism>
<sequence>MTHLHIERSARVLTVSFDNPPVNFLTMAMMRELKRLLGGIKRGAEIGVDELGTWIDGVAVDFSR</sequence>
<dbReference type="AlphaFoldDB" id="A0A7U4SS01"/>
<gene>
    <name evidence="1" type="ORF">I6G56_12695</name>
</gene>
<dbReference type="SUPFAM" id="SSF52096">
    <property type="entry name" value="ClpP/crotonase"/>
    <property type="match status" value="1"/>
</dbReference>
<dbReference type="RefSeq" id="WP_006026128.1">
    <property type="nucleotide sequence ID" value="NZ_CP013380.1"/>
</dbReference>
<proteinExistence type="predicted"/>
<evidence type="ECO:0000313" key="1">
    <source>
        <dbReference type="EMBL" id="QPS42475.1"/>
    </source>
</evidence>
<dbReference type="KEGG" id="bhg:I6G56_12695"/>
<evidence type="ECO:0000313" key="2">
    <source>
        <dbReference type="Proteomes" id="UP000594943"/>
    </source>
</evidence>
<dbReference type="Gene3D" id="3.90.226.10">
    <property type="entry name" value="2-enoyl-CoA Hydratase, Chain A, domain 1"/>
    <property type="match status" value="1"/>
</dbReference>